<keyword evidence="3" id="KW-1185">Reference proteome</keyword>
<name>A0A437NAB5_9SPHN</name>
<dbReference type="PANTHER" id="PTHR22617:SF23">
    <property type="entry name" value="CHEMOTAXIS PROTEIN CHEW"/>
    <property type="match status" value="1"/>
</dbReference>
<dbReference type="InterPro" id="IPR002545">
    <property type="entry name" value="CheW-lke_dom"/>
</dbReference>
<accession>A0A437NAB5</accession>
<reference evidence="2 3" key="1">
    <citation type="submission" date="2019-01" db="EMBL/GenBank/DDBJ databases">
        <authorList>
            <person name="Chen W.-M."/>
        </authorList>
    </citation>
    <scope>NUCLEOTIDE SEQUENCE [LARGE SCALE GENOMIC DNA]</scope>
    <source>
        <strain evidence="2 3">FSY-9</strain>
    </source>
</reference>
<protein>
    <submittedName>
        <fullName evidence="2">Chemotaxis protein CheW</fullName>
    </submittedName>
</protein>
<dbReference type="Gene3D" id="2.30.30.40">
    <property type="entry name" value="SH3 Domains"/>
    <property type="match status" value="1"/>
</dbReference>
<evidence type="ECO:0000313" key="2">
    <source>
        <dbReference type="EMBL" id="RVU06846.1"/>
    </source>
</evidence>
<dbReference type="AlphaFoldDB" id="A0A437NAB5"/>
<dbReference type="SMART" id="SM00260">
    <property type="entry name" value="CheW"/>
    <property type="match status" value="1"/>
</dbReference>
<dbReference type="PROSITE" id="PS50851">
    <property type="entry name" value="CHEW"/>
    <property type="match status" value="1"/>
</dbReference>
<sequence>MSGAADMQVVTFGLGDEVFAVPVGLVREILDYQAPSKVPGGPPHFLGLTDVRGQGVPTVDFRLRLGLDAAEPTLATRIIILDVPLPDRRLALGVVIDRVLAVSAFDRSRIEAAPDIGIGWRSDFIAGVLREEGQFVLILDVGRIFGCDEAVHLPFHASMGVEG</sequence>
<dbReference type="GO" id="GO:0006935">
    <property type="term" value="P:chemotaxis"/>
    <property type="evidence" value="ECO:0007669"/>
    <property type="project" value="InterPro"/>
</dbReference>
<proteinExistence type="predicted"/>
<dbReference type="InterPro" id="IPR039315">
    <property type="entry name" value="CheW"/>
</dbReference>
<dbReference type="PANTHER" id="PTHR22617">
    <property type="entry name" value="CHEMOTAXIS SENSOR HISTIDINE KINASE-RELATED"/>
    <property type="match status" value="1"/>
</dbReference>
<dbReference type="Pfam" id="PF01584">
    <property type="entry name" value="CheW"/>
    <property type="match status" value="1"/>
</dbReference>
<dbReference type="GO" id="GO:0007165">
    <property type="term" value="P:signal transduction"/>
    <property type="evidence" value="ECO:0007669"/>
    <property type="project" value="InterPro"/>
</dbReference>
<dbReference type="RefSeq" id="WP_127705905.1">
    <property type="nucleotide sequence ID" value="NZ_SACO01000002.1"/>
</dbReference>
<evidence type="ECO:0000259" key="1">
    <source>
        <dbReference type="PROSITE" id="PS50851"/>
    </source>
</evidence>
<evidence type="ECO:0000313" key="3">
    <source>
        <dbReference type="Proteomes" id="UP000282837"/>
    </source>
</evidence>
<dbReference type="OrthoDB" id="3291462at2"/>
<dbReference type="Proteomes" id="UP000282837">
    <property type="component" value="Unassembled WGS sequence"/>
</dbReference>
<dbReference type="Gene3D" id="2.40.50.180">
    <property type="entry name" value="CheA-289, Domain 4"/>
    <property type="match status" value="1"/>
</dbReference>
<organism evidence="2 3">
    <name type="scientific">Novosphingobium umbonatum</name>
    <dbReference type="NCBI Taxonomy" id="1908524"/>
    <lineage>
        <taxon>Bacteria</taxon>
        <taxon>Pseudomonadati</taxon>
        <taxon>Pseudomonadota</taxon>
        <taxon>Alphaproteobacteria</taxon>
        <taxon>Sphingomonadales</taxon>
        <taxon>Sphingomonadaceae</taxon>
        <taxon>Novosphingobium</taxon>
    </lineage>
</organism>
<feature type="domain" description="CheW-like" evidence="1">
    <location>
        <begin position="6"/>
        <end position="150"/>
    </location>
</feature>
<dbReference type="InterPro" id="IPR036061">
    <property type="entry name" value="CheW-like_dom_sf"/>
</dbReference>
<dbReference type="SUPFAM" id="SSF50341">
    <property type="entry name" value="CheW-like"/>
    <property type="match status" value="1"/>
</dbReference>
<comment type="caution">
    <text evidence="2">The sequence shown here is derived from an EMBL/GenBank/DDBJ whole genome shotgun (WGS) entry which is preliminary data.</text>
</comment>
<dbReference type="GO" id="GO:0005829">
    <property type="term" value="C:cytosol"/>
    <property type="evidence" value="ECO:0007669"/>
    <property type="project" value="TreeGrafter"/>
</dbReference>
<dbReference type="EMBL" id="SACO01000002">
    <property type="protein sequence ID" value="RVU06846.1"/>
    <property type="molecule type" value="Genomic_DNA"/>
</dbReference>
<gene>
    <name evidence="2" type="ORF">EOE18_02460</name>
</gene>